<reference evidence="4 5" key="1">
    <citation type="submission" date="2015-03" db="EMBL/GenBank/DDBJ databases">
        <title>Complete genome sequence of Muricauda lutaonensis CC-HSB-11T, isolated from a coastal hot spring.</title>
        <authorList>
            <person name="Kim K.M."/>
        </authorList>
    </citation>
    <scope>NUCLEOTIDE SEQUENCE [LARGE SCALE GENOMIC DNA]</scope>
    <source>
        <strain evidence="4 5">CC-HSB-11</strain>
    </source>
</reference>
<keyword evidence="1" id="KW-0812">Transmembrane</keyword>
<dbReference type="RefSeq" id="WP_045802700.1">
    <property type="nucleotide sequence ID" value="NZ_CP011071.1"/>
</dbReference>
<sequence>MQIGNLHPLLVHLPIGIIILAFLMELWRLRKPSNTKDETIQFVLGVGALSAIFSLATGLLLGDNGSYDPNLLSDHKWMAVAFTIACSALFFIKRRDALWAKKIYHPLFAVTVILLIITGHFGGNITHGEGFLFKDSTSATIEIEDVDKAKVYADIVQPIFNNKCVSCHNANKTKGGLLLTSKAAILKGGDSGSLFDTLNDIANNLLAHRLILPIENEDHMPPKGKLQLTDEEKLLLQWWVKNQNCFDCIVADLQADKRTEEALASLEVDRSTRALIAKKLEAVDPETLEKIRQQGINVAPLAADSPLLIANLSRRKDLTEDDFDILKEVDDHVVELNLAHSNFDDNLAKQLKSFKHLTKLQLQYSALTDEGLKKLPKLVHLESLNLFGTSVSERVVGNITKMPNLRDVYLDPTTLSNKEFASLHASQISLHGKELDSLFASSVLTPPIIVADGEIFNDSILITINNVFEDSKTFYRIERPQKDTLEFEYHGSFYLKQSGFVAAYAAKEGWQPSAPSRRMFLKSGAVIANASYAVPPHKKYSAAGAKTLFDKKRGTDNFVDGNWLGYERSHLLATIELQQPTEISSVAVGYLSAADSWIFSPVGYKVWGSVDGQHFKHIKTIDLPPNAPTTGIERNLFAIDFPKTKLKSVRIKVENQLKNPDWHQNPGGDSFIFIDEIVVN</sequence>
<evidence type="ECO:0000313" key="4">
    <source>
        <dbReference type="EMBL" id="AKA36124.1"/>
    </source>
</evidence>
<dbReference type="EMBL" id="CP011071">
    <property type="protein sequence ID" value="AKA36124.1"/>
    <property type="molecule type" value="Genomic_DNA"/>
</dbReference>
<dbReference type="GO" id="GO:0009055">
    <property type="term" value="F:electron transfer activity"/>
    <property type="evidence" value="ECO:0007669"/>
    <property type="project" value="InterPro"/>
</dbReference>
<dbReference type="InterPro" id="IPR036909">
    <property type="entry name" value="Cyt_c-like_dom_sf"/>
</dbReference>
<dbReference type="PATRIC" id="fig|516051.4.peg.2625"/>
<gene>
    <name evidence="4" type="ORF">VC82_2560</name>
</gene>
<dbReference type="HOGENOM" id="CLU_386793_0_0_10"/>
<dbReference type="InterPro" id="IPR011429">
    <property type="entry name" value="Cyt_c_Planctomycete-type"/>
</dbReference>
<dbReference type="OrthoDB" id="1099022at2"/>
<feature type="domain" description="Cytochrome C Planctomycete-type" evidence="2">
    <location>
        <begin position="164"/>
        <end position="224"/>
    </location>
</feature>
<dbReference type="Gene3D" id="2.60.120.260">
    <property type="entry name" value="Galactose-binding domain-like"/>
    <property type="match status" value="1"/>
</dbReference>
<feature type="transmembrane region" description="Helical" evidence="1">
    <location>
        <begin position="104"/>
        <end position="123"/>
    </location>
</feature>
<feature type="domain" description="DUF2231" evidence="3">
    <location>
        <begin position="5"/>
        <end position="126"/>
    </location>
</feature>
<dbReference type="Pfam" id="PF09990">
    <property type="entry name" value="DUF2231"/>
    <property type="match status" value="1"/>
</dbReference>
<keyword evidence="5" id="KW-1185">Reference proteome</keyword>
<organism evidence="4 5">
    <name type="scientific">Flagellimonas lutaonensis</name>
    <dbReference type="NCBI Taxonomy" id="516051"/>
    <lineage>
        <taxon>Bacteria</taxon>
        <taxon>Pseudomonadati</taxon>
        <taxon>Bacteroidota</taxon>
        <taxon>Flavobacteriia</taxon>
        <taxon>Flavobacteriales</taxon>
        <taxon>Flavobacteriaceae</taxon>
        <taxon>Flagellimonas</taxon>
    </lineage>
</organism>
<evidence type="ECO:0000259" key="3">
    <source>
        <dbReference type="Pfam" id="PF09990"/>
    </source>
</evidence>
<dbReference type="InterPro" id="IPR032675">
    <property type="entry name" value="LRR_dom_sf"/>
</dbReference>
<keyword evidence="1" id="KW-1133">Transmembrane helix</keyword>
<dbReference type="GO" id="GO:0020037">
    <property type="term" value="F:heme binding"/>
    <property type="evidence" value="ECO:0007669"/>
    <property type="project" value="InterPro"/>
</dbReference>
<feature type="transmembrane region" description="Helical" evidence="1">
    <location>
        <begin position="6"/>
        <end position="27"/>
    </location>
</feature>
<dbReference type="AlphaFoldDB" id="A0A0D5YW59"/>
<dbReference type="KEGG" id="mlt:VC82_2560"/>
<accession>A0A0D5YW59</accession>
<dbReference type="Gene3D" id="3.80.10.10">
    <property type="entry name" value="Ribonuclease Inhibitor"/>
    <property type="match status" value="1"/>
</dbReference>
<protein>
    <submittedName>
        <fullName evidence="4">Beta-hexosaminidase</fullName>
    </submittedName>
</protein>
<evidence type="ECO:0000256" key="1">
    <source>
        <dbReference type="SAM" id="Phobius"/>
    </source>
</evidence>
<evidence type="ECO:0000313" key="5">
    <source>
        <dbReference type="Proteomes" id="UP000032726"/>
    </source>
</evidence>
<proteinExistence type="predicted"/>
<dbReference type="InterPro" id="IPR008979">
    <property type="entry name" value="Galactose-bd-like_sf"/>
</dbReference>
<feature type="transmembrane region" description="Helical" evidence="1">
    <location>
        <begin position="39"/>
        <end position="61"/>
    </location>
</feature>
<keyword evidence="1" id="KW-0472">Membrane</keyword>
<dbReference type="InterPro" id="IPR019251">
    <property type="entry name" value="DUF2231_TM"/>
</dbReference>
<dbReference type="STRING" id="516051.VC82_2560"/>
<dbReference type="Pfam" id="PF07635">
    <property type="entry name" value="PSCyt1"/>
    <property type="match status" value="1"/>
</dbReference>
<dbReference type="SUPFAM" id="SSF49785">
    <property type="entry name" value="Galactose-binding domain-like"/>
    <property type="match status" value="1"/>
</dbReference>
<name>A0A0D5YW59_9FLAO</name>
<dbReference type="Proteomes" id="UP000032726">
    <property type="component" value="Chromosome"/>
</dbReference>
<dbReference type="SUPFAM" id="SSF46626">
    <property type="entry name" value="Cytochrome c"/>
    <property type="match status" value="1"/>
</dbReference>
<feature type="transmembrane region" description="Helical" evidence="1">
    <location>
        <begin position="76"/>
        <end position="92"/>
    </location>
</feature>
<evidence type="ECO:0000259" key="2">
    <source>
        <dbReference type="Pfam" id="PF07635"/>
    </source>
</evidence>
<dbReference type="SUPFAM" id="SSF52047">
    <property type="entry name" value="RNI-like"/>
    <property type="match status" value="1"/>
</dbReference>